<dbReference type="Gene3D" id="1.10.357.10">
    <property type="entry name" value="Tetracycline Repressor, domain 2"/>
    <property type="match status" value="1"/>
</dbReference>
<dbReference type="Pfam" id="PF00440">
    <property type="entry name" value="TetR_N"/>
    <property type="match status" value="1"/>
</dbReference>
<evidence type="ECO:0000313" key="6">
    <source>
        <dbReference type="EMBL" id="CAA9365586.1"/>
    </source>
</evidence>
<organism evidence="6">
    <name type="scientific">uncultured Leptolyngbya sp</name>
    <dbReference type="NCBI Taxonomy" id="332963"/>
    <lineage>
        <taxon>Bacteria</taxon>
        <taxon>Bacillati</taxon>
        <taxon>Cyanobacteriota</taxon>
        <taxon>Cyanophyceae</taxon>
        <taxon>Leptolyngbyales</taxon>
        <taxon>Leptolyngbyaceae</taxon>
        <taxon>Leptolyngbya group</taxon>
        <taxon>Leptolyngbya</taxon>
        <taxon>environmental samples</taxon>
    </lineage>
</organism>
<name>A0A6J4MS32_9CYAN</name>
<keyword evidence="3" id="KW-0804">Transcription</keyword>
<sequence>MPKSNKRDQLVQVATNLFQRQGYENVSLNDVARESGVLQGNIYYYFKTKRLLAIAVLEAWENQLATSLSALEEKHNPRERIIAFLEFANSIGEIYTAWGCPIANLSHALLSEPGENLDPAPCVYQVHLTWLKRQFEAIGYPAKEAELQSQQLLSELQGGIHLAHVMGKRELLETLLVRYCEQIRSL</sequence>
<dbReference type="AlphaFoldDB" id="A0A6J4MS32"/>
<dbReference type="GO" id="GO:0003677">
    <property type="term" value="F:DNA binding"/>
    <property type="evidence" value="ECO:0007669"/>
    <property type="project" value="UniProtKB-UniRule"/>
</dbReference>
<keyword evidence="2 4" id="KW-0238">DNA-binding</keyword>
<evidence type="ECO:0000256" key="4">
    <source>
        <dbReference type="PROSITE-ProRule" id="PRU00335"/>
    </source>
</evidence>
<accession>A0A6J4MS32</accession>
<dbReference type="PANTHER" id="PTHR47506">
    <property type="entry name" value="TRANSCRIPTIONAL REGULATORY PROTEIN"/>
    <property type="match status" value="1"/>
</dbReference>
<feature type="DNA-binding region" description="H-T-H motif" evidence="4">
    <location>
        <begin position="27"/>
        <end position="46"/>
    </location>
</feature>
<dbReference type="PRINTS" id="PR00455">
    <property type="entry name" value="HTHTETR"/>
</dbReference>
<dbReference type="SUPFAM" id="SSF48498">
    <property type="entry name" value="Tetracyclin repressor-like, C-terminal domain"/>
    <property type="match status" value="1"/>
</dbReference>
<dbReference type="SUPFAM" id="SSF46689">
    <property type="entry name" value="Homeodomain-like"/>
    <property type="match status" value="1"/>
</dbReference>
<evidence type="ECO:0000256" key="2">
    <source>
        <dbReference type="ARBA" id="ARBA00023125"/>
    </source>
</evidence>
<dbReference type="InterPro" id="IPR036271">
    <property type="entry name" value="Tet_transcr_reg_TetR-rel_C_sf"/>
</dbReference>
<dbReference type="PROSITE" id="PS50977">
    <property type="entry name" value="HTH_TETR_2"/>
    <property type="match status" value="1"/>
</dbReference>
<gene>
    <name evidence="6" type="ORF">AVDCRST_MAG94-3691</name>
</gene>
<evidence type="ECO:0000256" key="3">
    <source>
        <dbReference type="ARBA" id="ARBA00023163"/>
    </source>
</evidence>
<dbReference type="InterPro" id="IPR009057">
    <property type="entry name" value="Homeodomain-like_sf"/>
</dbReference>
<dbReference type="InterPro" id="IPR001647">
    <property type="entry name" value="HTH_TetR"/>
</dbReference>
<proteinExistence type="predicted"/>
<feature type="domain" description="HTH tetR-type" evidence="5">
    <location>
        <begin position="4"/>
        <end position="64"/>
    </location>
</feature>
<dbReference type="PANTHER" id="PTHR47506:SF1">
    <property type="entry name" value="HTH-TYPE TRANSCRIPTIONAL REGULATOR YJDC"/>
    <property type="match status" value="1"/>
</dbReference>
<evidence type="ECO:0000259" key="5">
    <source>
        <dbReference type="PROSITE" id="PS50977"/>
    </source>
</evidence>
<evidence type="ECO:0000256" key="1">
    <source>
        <dbReference type="ARBA" id="ARBA00023015"/>
    </source>
</evidence>
<dbReference type="EMBL" id="CADCTY010001281">
    <property type="protein sequence ID" value="CAA9365586.1"/>
    <property type="molecule type" value="Genomic_DNA"/>
</dbReference>
<reference evidence="6" key="1">
    <citation type="submission" date="2020-02" db="EMBL/GenBank/DDBJ databases">
        <authorList>
            <person name="Meier V. D."/>
        </authorList>
    </citation>
    <scope>NUCLEOTIDE SEQUENCE</scope>
    <source>
        <strain evidence="6">AVDCRST_MAG94</strain>
    </source>
</reference>
<protein>
    <recommendedName>
        <fullName evidence="5">HTH tetR-type domain-containing protein</fullName>
    </recommendedName>
</protein>
<keyword evidence="1" id="KW-0805">Transcription regulation</keyword>